<dbReference type="PROSITE" id="PS51360">
    <property type="entry name" value="PLUS3"/>
    <property type="match status" value="1"/>
</dbReference>
<keyword evidence="2" id="KW-0805">Transcription regulation</keyword>
<keyword evidence="3" id="KW-0804">Transcription</keyword>
<dbReference type="Pfam" id="PF03126">
    <property type="entry name" value="Plus-3"/>
    <property type="match status" value="1"/>
</dbReference>
<feature type="domain" description="Plus3" evidence="6">
    <location>
        <begin position="226"/>
        <end position="355"/>
    </location>
</feature>
<dbReference type="Proteomes" id="UP001360560">
    <property type="component" value="Unassembled WGS sequence"/>
</dbReference>
<keyword evidence="8" id="KW-1185">Reference proteome</keyword>
<evidence type="ECO:0000256" key="2">
    <source>
        <dbReference type="ARBA" id="ARBA00023015"/>
    </source>
</evidence>
<feature type="compositionally biased region" description="Basic and acidic residues" evidence="5">
    <location>
        <begin position="74"/>
        <end position="85"/>
    </location>
</feature>
<evidence type="ECO:0000313" key="7">
    <source>
        <dbReference type="EMBL" id="GMM34330.1"/>
    </source>
</evidence>
<feature type="compositionally biased region" description="Basic residues" evidence="5">
    <location>
        <begin position="29"/>
        <end position="45"/>
    </location>
</feature>
<feature type="region of interest" description="Disordered" evidence="5">
    <location>
        <begin position="14"/>
        <end position="91"/>
    </location>
</feature>
<reference evidence="7 8" key="1">
    <citation type="journal article" date="2023" name="Elife">
        <title>Identification of key yeast species and microbe-microbe interactions impacting larval growth of Drosophila in the wild.</title>
        <authorList>
            <person name="Mure A."/>
            <person name="Sugiura Y."/>
            <person name="Maeda R."/>
            <person name="Honda K."/>
            <person name="Sakurai N."/>
            <person name="Takahashi Y."/>
            <person name="Watada M."/>
            <person name="Katoh T."/>
            <person name="Gotoh A."/>
            <person name="Gotoh Y."/>
            <person name="Taniguchi I."/>
            <person name="Nakamura K."/>
            <person name="Hayashi T."/>
            <person name="Katayama T."/>
            <person name="Uemura T."/>
            <person name="Hattori Y."/>
        </authorList>
    </citation>
    <scope>NUCLEOTIDE SEQUENCE [LARGE SCALE GENOMIC DNA]</scope>
    <source>
        <strain evidence="7 8">SC-9</strain>
    </source>
</reference>
<keyword evidence="4" id="KW-0539">Nucleus</keyword>
<gene>
    <name evidence="7" type="ORF">DASC09_016550</name>
</gene>
<proteinExistence type="predicted"/>
<dbReference type="GO" id="GO:1990269">
    <property type="term" value="F:RNA polymerase II C-terminal domain phosphoserine binding"/>
    <property type="evidence" value="ECO:0007669"/>
    <property type="project" value="TreeGrafter"/>
</dbReference>
<accession>A0AAV5QHB9</accession>
<evidence type="ECO:0000259" key="6">
    <source>
        <dbReference type="PROSITE" id="PS51360"/>
    </source>
</evidence>
<dbReference type="InterPro" id="IPR004343">
    <property type="entry name" value="Plus-3_dom"/>
</dbReference>
<comment type="subcellular location">
    <subcellularLocation>
        <location evidence="1">Nucleus</location>
    </subcellularLocation>
</comment>
<dbReference type="RefSeq" id="XP_064851330.1">
    <property type="nucleotide sequence ID" value="XM_064995258.1"/>
</dbReference>
<evidence type="ECO:0000256" key="3">
    <source>
        <dbReference type="ARBA" id="ARBA00023163"/>
    </source>
</evidence>
<dbReference type="GO" id="GO:0016593">
    <property type="term" value="C:Cdc73/Paf1 complex"/>
    <property type="evidence" value="ECO:0007669"/>
    <property type="project" value="TreeGrafter"/>
</dbReference>
<evidence type="ECO:0000256" key="5">
    <source>
        <dbReference type="SAM" id="MobiDB-lite"/>
    </source>
</evidence>
<feature type="compositionally biased region" description="Acidic residues" evidence="5">
    <location>
        <begin position="165"/>
        <end position="195"/>
    </location>
</feature>
<dbReference type="PANTHER" id="PTHR13115:SF8">
    <property type="entry name" value="RNA POLYMERASE-ASSOCIATED PROTEIN RTF1 HOMOLOG"/>
    <property type="match status" value="1"/>
</dbReference>
<protein>
    <submittedName>
        <fullName evidence="7">Rtf1 protein</fullName>
    </submittedName>
</protein>
<dbReference type="GeneID" id="90072309"/>
<sequence>MSDVDLDEDLLALAGADVDELDSGESSPKKRSSSIKKSTTKKRKTRTEDDEDEHDGQDDDEDATEKNPYPLEGKYIDEEDKLRIEEMDEMEREETLYNRAQKMNEYQERLYLAQRAAREKNQVQQERSSRSKKVKESSRFKKSSKLSELKKQRDKKARRDAGDSYSEDEGPQGDEEDDDEYHVPDAEEEEADNDDYDLRDYYDEEDDYNPDGVEWGSTKKSEPVRQTIVDDINKIRIGRGPIAKYLYYPEFREVVKDCMARFNVGTGSDGRPSYRIVRIVSIERGRKPYKLEGSYVNMFAVCTNSDGQTKKVSMDFFSNSPFTQQEFDKYCQKSDYIPSVKKIEKKFKQLKEMAQRVLTSKEIKQVSESKQRLNRGYVGANAVMRRAELQTHLEVARQRNNIQEIQKIERELSKYDNARQKTKETNNSLSTLDRVNERNRKRNQDAIRKAEIIASERRRKEAIAVANGKVISNPFSRLKTNVRLYYQNIQKEEAEKHEQTVKDEKLKNVEKEKIQSKFFDKAKYRQVGKLDKVIRDSVDVELVV</sequence>
<feature type="compositionally biased region" description="Basic and acidic residues" evidence="5">
    <location>
        <begin position="134"/>
        <end position="162"/>
    </location>
</feature>
<dbReference type="GO" id="GO:0003677">
    <property type="term" value="F:DNA binding"/>
    <property type="evidence" value="ECO:0007669"/>
    <property type="project" value="InterPro"/>
</dbReference>
<feature type="region of interest" description="Disordered" evidence="5">
    <location>
        <begin position="117"/>
        <end position="219"/>
    </location>
</feature>
<comment type="caution">
    <text evidence="7">The sequence shown here is derived from an EMBL/GenBank/DDBJ whole genome shotgun (WGS) entry which is preliminary data.</text>
</comment>
<evidence type="ECO:0000313" key="8">
    <source>
        <dbReference type="Proteomes" id="UP001360560"/>
    </source>
</evidence>
<feature type="compositionally biased region" description="Acidic residues" evidence="5">
    <location>
        <begin position="48"/>
        <end position="63"/>
    </location>
</feature>
<dbReference type="EMBL" id="BTFZ01000002">
    <property type="protein sequence ID" value="GMM34330.1"/>
    <property type="molecule type" value="Genomic_DNA"/>
</dbReference>
<dbReference type="PANTHER" id="PTHR13115">
    <property type="entry name" value="RNA POLYMERASE-ASSOCIATED PROTEIN RTF1 HOMOLOG"/>
    <property type="match status" value="1"/>
</dbReference>
<name>A0AAV5QHB9_9ASCO</name>
<evidence type="ECO:0000256" key="4">
    <source>
        <dbReference type="ARBA" id="ARBA00023242"/>
    </source>
</evidence>
<dbReference type="InterPro" id="IPR036128">
    <property type="entry name" value="Plus3-like_sf"/>
</dbReference>
<dbReference type="Gene3D" id="3.90.70.200">
    <property type="entry name" value="Plus-3 domain"/>
    <property type="match status" value="1"/>
</dbReference>
<dbReference type="AlphaFoldDB" id="A0AAV5QHB9"/>
<dbReference type="SUPFAM" id="SSF159042">
    <property type="entry name" value="Plus3-like"/>
    <property type="match status" value="1"/>
</dbReference>
<evidence type="ECO:0000256" key="1">
    <source>
        <dbReference type="ARBA" id="ARBA00004123"/>
    </source>
</evidence>
<organism evidence="7 8">
    <name type="scientific">Saccharomycopsis crataegensis</name>
    <dbReference type="NCBI Taxonomy" id="43959"/>
    <lineage>
        <taxon>Eukaryota</taxon>
        <taxon>Fungi</taxon>
        <taxon>Dikarya</taxon>
        <taxon>Ascomycota</taxon>
        <taxon>Saccharomycotina</taxon>
        <taxon>Saccharomycetes</taxon>
        <taxon>Saccharomycopsidaceae</taxon>
        <taxon>Saccharomycopsis</taxon>
    </lineage>
</organism>
<dbReference type="SMART" id="SM00719">
    <property type="entry name" value="Plus3"/>
    <property type="match status" value="1"/>
</dbReference>